<organism evidence="2 3">
    <name type="scientific">Thalassotalea agarivorans</name>
    <name type="common">Thalassomonas agarivorans</name>
    <dbReference type="NCBI Taxonomy" id="349064"/>
    <lineage>
        <taxon>Bacteria</taxon>
        <taxon>Pseudomonadati</taxon>
        <taxon>Pseudomonadota</taxon>
        <taxon>Gammaproteobacteria</taxon>
        <taxon>Alteromonadales</taxon>
        <taxon>Colwelliaceae</taxon>
        <taxon>Thalassotalea</taxon>
    </lineage>
</organism>
<reference evidence="2 3" key="1">
    <citation type="submission" date="2016-10" db="EMBL/GenBank/DDBJ databases">
        <authorList>
            <person name="de Groot N.N."/>
        </authorList>
    </citation>
    <scope>NUCLEOTIDE SEQUENCE [LARGE SCALE GENOMIC DNA]</scope>
    <source>
        <strain evidence="2 3">DSM 19706</strain>
    </source>
</reference>
<dbReference type="OrthoDB" id="6301870at2"/>
<protein>
    <submittedName>
        <fullName evidence="2">Uncharacterized protein</fullName>
    </submittedName>
</protein>
<sequence length="109" mass="12461">MEDYIVIAVIAAAILLMAFLTRYIEKESLVDNGDYVIIRGTLMSRLFDINFKRVLKTDIIKIQIAGNTVSLFNKSDNAYDIFLYGETVNELINISDRLFPNAKTIEFKC</sequence>
<keyword evidence="1" id="KW-0472">Membrane</keyword>
<name>A0A1I0C092_THASX</name>
<keyword evidence="1" id="KW-0812">Transmembrane</keyword>
<dbReference type="RefSeq" id="WP_093328338.1">
    <property type="nucleotide sequence ID" value="NZ_AP027363.1"/>
</dbReference>
<evidence type="ECO:0000313" key="3">
    <source>
        <dbReference type="Proteomes" id="UP000199308"/>
    </source>
</evidence>
<dbReference type="STRING" id="349064.SAMN05660429_01105"/>
<accession>A0A1I0C092</accession>
<keyword evidence="3" id="KW-1185">Reference proteome</keyword>
<evidence type="ECO:0000256" key="1">
    <source>
        <dbReference type="SAM" id="Phobius"/>
    </source>
</evidence>
<feature type="transmembrane region" description="Helical" evidence="1">
    <location>
        <begin position="6"/>
        <end position="24"/>
    </location>
</feature>
<gene>
    <name evidence="2" type="ORF">SAMN05660429_01105</name>
</gene>
<dbReference type="Proteomes" id="UP000199308">
    <property type="component" value="Unassembled WGS sequence"/>
</dbReference>
<evidence type="ECO:0000313" key="2">
    <source>
        <dbReference type="EMBL" id="SET12384.1"/>
    </source>
</evidence>
<keyword evidence="1" id="KW-1133">Transmembrane helix</keyword>
<dbReference type="EMBL" id="FOHK01000004">
    <property type="protein sequence ID" value="SET12384.1"/>
    <property type="molecule type" value="Genomic_DNA"/>
</dbReference>
<dbReference type="AlphaFoldDB" id="A0A1I0C092"/>
<proteinExistence type="predicted"/>